<evidence type="ECO:0000313" key="4">
    <source>
        <dbReference type="EMBL" id="PLQ02555.1"/>
    </source>
</evidence>
<dbReference type="CDD" id="cd12214">
    <property type="entry name" value="ChiA1_BD"/>
    <property type="match status" value="1"/>
</dbReference>
<gene>
    <name evidence="4" type="ORF">CYJ10_04535</name>
</gene>
<evidence type="ECO:0000256" key="1">
    <source>
        <dbReference type="ARBA" id="ARBA00022801"/>
    </source>
</evidence>
<dbReference type="Gene3D" id="2.10.10.20">
    <property type="entry name" value="Carbohydrate-binding module superfamily 5/12"/>
    <property type="match status" value="1"/>
</dbReference>
<evidence type="ECO:0000256" key="2">
    <source>
        <dbReference type="SAM" id="MobiDB-lite"/>
    </source>
</evidence>
<evidence type="ECO:0000259" key="3">
    <source>
        <dbReference type="SMART" id="SM00495"/>
    </source>
</evidence>
<proteinExistence type="predicted"/>
<keyword evidence="1" id="KW-0378">Hydrolase</keyword>
<protein>
    <recommendedName>
        <fullName evidence="3">Chitin-binding type-3 domain-containing protein</fullName>
    </recommendedName>
</protein>
<feature type="region of interest" description="Disordered" evidence="2">
    <location>
        <begin position="89"/>
        <end position="118"/>
    </location>
</feature>
<dbReference type="AlphaFoldDB" id="A0A2N5CK40"/>
<organism evidence="4 5">
    <name type="scientific">Cupriavidus pauculus</name>
    <dbReference type="NCBI Taxonomy" id="82633"/>
    <lineage>
        <taxon>Bacteria</taxon>
        <taxon>Pseudomonadati</taxon>
        <taxon>Pseudomonadota</taxon>
        <taxon>Betaproteobacteria</taxon>
        <taxon>Burkholderiales</taxon>
        <taxon>Burkholderiaceae</taxon>
        <taxon>Cupriavidus</taxon>
    </lineage>
</organism>
<dbReference type="GO" id="GO:0005975">
    <property type="term" value="P:carbohydrate metabolic process"/>
    <property type="evidence" value="ECO:0007669"/>
    <property type="project" value="InterPro"/>
</dbReference>
<reference evidence="4 5" key="1">
    <citation type="submission" date="2017-12" db="EMBL/GenBank/DDBJ databases">
        <title>Genome sequence of the active heterotrophic nitrifier-denitrifier, Cupriavidus pauculus UM1.</title>
        <authorList>
            <person name="Putonti C."/>
            <person name="Castignetti D."/>
        </authorList>
    </citation>
    <scope>NUCLEOTIDE SEQUENCE [LARGE SCALE GENOMIC DNA]</scope>
    <source>
        <strain evidence="4 5">UM1</strain>
    </source>
</reference>
<dbReference type="Pfam" id="PF18416">
    <property type="entry name" value="GbpA_2"/>
    <property type="match status" value="1"/>
</dbReference>
<dbReference type="Gene3D" id="3.30.70.2150">
    <property type="match status" value="1"/>
</dbReference>
<sequence length="164" mass="17475">MVGTKLTFRALDAMGRDAGKHVLTITAANAKARTWAYQLAQKVNVEIFRIGELQARNGASSIVPPSSVTANRVYLSKSYPGYRYEIDKEAPSASGRSGGGSGGSTSTGQPDGSTLDTWREGPAYEIGKAVTYQGKGFVCLQRHTALRGAGWAPAATPALWRLIR</sequence>
<dbReference type="GO" id="GO:0030246">
    <property type="term" value="F:carbohydrate binding"/>
    <property type="evidence" value="ECO:0007669"/>
    <property type="project" value="InterPro"/>
</dbReference>
<accession>A0A2N5CK40</accession>
<dbReference type="Pfam" id="PF02839">
    <property type="entry name" value="CBM_5_12"/>
    <property type="match status" value="1"/>
</dbReference>
<dbReference type="InterPro" id="IPR036573">
    <property type="entry name" value="CBM_sf_5/12"/>
</dbReference>
<dbReference type="InterPro" id="IPR003610">
    <property type="entry name" value="CBM5/12"/>
</dbReference>
<dbReference type="InterPro" id="IPR041029">
    <property type="entry name" value="GbpA_2"/>
</dbReference>
<name>A0A2N5CK40_9BURK</name>
<dbReference type="GO" id="GO:0004553">
    <property type="term" value="F:hydrolase activity, hydrolyzing O-glycosyl compounds"/>
    <property type="evidence" value="ECO:0007669"/>
    <property type="project" value="InterPro"/>
</dbReference>
<feature type="compositionally biased region" description="Gly residues" evidence="2">
    <location>
        <begin position="96"/>
        <end position="105"/>
    </location>
</feature>
<evidence type="ECO:0000313" key="5">
    <source>
        <dbReference type="Proteomes" id="UP000234341"/>
    </source>
</evidence>
<dbReference type="Proteomes" id="UP000234341">
    <property type="component" value="Unassembled WGS sequence"/>
</dbReference>
<feature type="domain" description="Chitin-binding type-3" evidence="3">
    <location>
        <begin position="115"/>
        <end position="163"/>
    </location>
</feature>
<dbReference type="GO" id="GO:0005576">
    <property type="term" value="C:extracellular region"/>
    <property type="evidence" value="ECO:0007669"/>
    <property type="project" value="InterPro"/>
</dbReference>
<dbReference type="SMART" id="SM00495">
    <property type="entry name" value="ChtBD3"/>
    <property type="match status" value="1"/>
</dbReference>
<dbReference type="SUPFAM" id="SSF51055">
    <property type="entry name" value="Carbohydrate binding domain"/>
    <property type="match status" value="1"/>
</dbReference>
<dbReference type="EMBL" id="PJRP01000001">
    <property type="protein sequence ID" value="PLQ02555.1"/>
    <property type="molecule type" value="Genomic_DNA"/>
</dbReference>
<comment type="caution">
    <text evidence="4">The sequence shown here is derived from an EMBL/GenBank/DDBJ whole genome shotgun (WGS) entry which is preliminary data.</text>
</comment>